<keyword evidence="6" id="KW-1185">Reference proteome</keyword>
<protein>
    <submittedName>
        <fullName evidence="5">L-rhamnose isomerase</fullName>
    </submittedName>
</protein>
<dbReference type="InterPro" id="IPR050337">
    <property type="entry name" value="L-rhamnose_isomerase"/>
</dbReference>
<keyword evidence="2" id="KW-0464">Manganese</keyword>
<evidence type="ECO:0000313" key="6">
    <source>
        <dbReference type="Proteomes" id="UP000653308"/>
    </source>
</evidence>
<evidence type="ECO:0000313" key="5">
    <source>
        <dbReference type="EMBL" id="GGY06241.1"/>
    </source>
</evidence>
<dbReference type="SUPFAM" id="SSF51658">
    <property type="entry name" value="Xylose isomerase-like"/>
    <property type="match status" value="1"/>
</dbReference>
<comment type="caution">
    <text evidence="5">The sequence shown here is derived from an EMBL/GenBank/DDBJ whole genome shotgun (WGS) entry which is preliminary data.</text>
</comment>
<dbReference type="NCBIfam" id="TIGR02635">
    <property type="entry name" value="RhaI_grampos"/>
    <property type="match status" value="1"/>
</dbReference>
<accession>A0ABQ2Z6N2</accession>
<dbReference type="EMBL" id="BMWE01000002">
    <property type="protein sequence ID" value="GGY06241.1"/>
    <property type="molecule type" value="Genomic_DNA"/>
</dbReference>
<feature type="domain" description="Xylose isomerase-like TIM barrel" evidence="4">
    <location>
        <begin position="49"/>
        <end position="246"/>
    </location>
</feature>
<dbReference type="InterPro" id="IPR013457">
    <property type="entry name" value="Rhamnose_iso-rel"/>
</dbReference>
<proteinExistence type="predicted"/>
<evidence type="ECO:0000256" key="1">
    <source>
        <dbReference type="ARBA" id="ARBA00022723"/>
    </source>
</evidence>
<evidence type="ECO:0000256" key="3">
    <source>
        <dbReference type="ARBA" id="ARBA00023235"/>
    </source>
</evidence>
<keyword evidence="3 5" id="KW-0413">Isomerase</keyword>
<evidence type="ECO:0000256" key="2">
    <source>
        <dbReference type="ARBA" id="ARBA00023211"/>
    </source>
</evidence>
<dbReference type="RefSeq" id="WP_190196267.1">
    <property type="nucleotide sequence ID" value="NZ_BMWE01000002.1"/>
</dbReference>
<gene>
    <name evidence="5" type="ORF">GCM10010384_08060</name>
</gene>
<dbReference type="Pfam" id="PF01261">
    <property type="entry name" value="AP_endonuc_2"/>
    <property type="match status" value="1"/>
</dbReference>
<dbReference type="InterPro" id="IPR013022">
    <property type="entry name" value="Xyl_isomerase-like_TIM-brl"/>
</dbReference>
<dbReference type="Gene3D" id="3.20.20.150">
    <property type="entry name" value="Divalent-metal-dependent TIM barrel enzymes"/>
    <property type="match status" value="1"/>
</dbReference>
<dbReference type="Proteomes" id="UP000653308">
    <property type="component" value="Unassembled WGS sequence"/>
</dbReference>
<dbReference type="PANTHER" id="PTHR30268">
    <property type="entry name" value="L-RHAMNOSE ISOMERASE"/>
    <property type="match status" value="1"/>
</dbReference>
<organism evidence="5 6">
    <name type="scientific">Streptomyces djakartensis</name>
    <dbReference type="NCBI Taxonomy" id="68193"/>
    <lineage>
        <taxon>Bacteria</taxon>
        <taxon>Bacillati</taxon>
        <taxon>Actinomycetota</taxon>
        <taxon>Actinomycetes</taxon>
        <taxon>Kitasatosporales</taxon>
        <taxon>Streptomycetaceae</taxon>
        <taxon>Streptomyces</taxon>
    </lineage>
</organism>
<dbReference type="GO" id="GO:0016853">
    <property type="term" value="F:isomerase activity"/>
    <property type="evidence" value="ECO:0007669"/>
    <property type="project" value="UniProtKB-KW"/>
</dbReference>
<name>A0ABQ2Z6N2_9ACTN</name>
<dbReference type="PANTHER" id="PTHR30268:SF0">
    <property type="entry name" value="L-RHAMNOSE ISOMERASE"/>
    <property type="match status" value="1"/>
</dbReference>
<dbReference type="InterPro" id="IPR036237">
    <property type="entry name" value="Xyl_isomerase-like_sf"/>
</dbReference>
<sequence>MTELAAAKTALKTQAVETPSWAYGNSGTRFKVFAQAGVPRNPYEKLDDAAKVHEFTGVAPTVALHIPWDRVDDYGALAIHAEQRGVRLGAINSNTFQDDDYKLGSICHPDAAVRRKAVDHLLECVDIMDATGSRDLKLWFADGTNYPGQDDVRGRQDRLAEGLAEVYERLGDGQRMLLEYKFFEPAFYTTDVPDWGTAYAHCLKLGPKAQVVVDTGHHAPGTNIEFIVATLLREGKLGGFDFNSRFYADDDLMVGAADPFQLFRIMYEVVRGGGFTPEVAFMLDQCHNIEAKIPAIIRSVMNVQEATAKALLVDGDALGAAQRSGDVLEANAVLMDAFNTDVRPLLREVRQEMGLDPDPVSAYRRCGWAEAIVAERVGGQQAGWGA</sequence>
<keyword evidence="1" id="KW-0479">Metal-binding</keyword>
<reference evidence="6" key="1">
    <citation type="journal article" date="2019" name="Int. J. Syst. Evol. Microbiol.">
        <title>The Global Catalogue of Microorganisms (GCM) 10K type strain sequencing project: providing services to taxonomists for standard genome sequencing and annotation.</title>
        <authorList>
            <consortium name="The Broad Institute Genomics Platform"/>
            <consortium name="The Broad Institute Genome Sequencing Center for Infectious Disease"/>
            <person name="Wu L."/>
            <person name="Ma J."/>
        </authorList>
    </citation>
    <scope>NUCLEOTIDE SEQUENCE [LARGE SCALE GENOMIC DNA]</scope>
    <source>
        <strain evidence="6">JCM 4957</strain>
    </source>
</reference>
<evidence type="ECO:0000259" key="4">
    <source>
        <dbReference type="Pfam" id="PF01261"/>
    </source>
</evidence>